<dbReference type="Gene3D" id="2.70.150.10">
    <property type="entry name" value="Calcium-transporting ATPase, cytoplasmic transduction domain A"/>
    <property type="match status" value="1"/>
</dbReference>
<feature type="transmembrane region" description="Helical" evidence="16">
    <location>
        <begin position="760"/>
        <end position="782"/>
    </location>
</feature>
<keyword evidence="14 16" id="KW-0472">Membrane</keyword>
<organism evidence="18 19">
    <name type="scientific">Solibaculum mannosilyticum</name>
    <dbReference type="NCBI Taxonomy" id="2780922"/>
    <lineage>
        <taxon>Bacteria</taxon>
        <taxon>Bacillati</taxon>
        <taxon>Bacillota</taxon>
        <taxon>Clostridia</taxon>
        <taxon>Eubacteriales</taxon>
        <taxon>Oscillospiraceae</taxon>
        <taxon>Solibaculum</taxon>
    </lineage>
</organism>
<dbReference type="SFLD" id="SFLDG00002">
    <property type="entry name" value="C1.7:_P-type_atpase_like"/>
    <property type="match status" value="1"/>
</dbReference>
<feature type="transmembrane region" description="Helical" evidence="16">
    <location>
        <begin position="794"/>
        <end position="810"/>
    </location>
</feature>
<evidence type="ECO:0000313" key="18">
    <source>
        <dbReference type="EMBL" id="BCI60211.1"/>
    </source>
</evidence>
<keyword evidence="12 16" id="KW-1133">Transmembrane helix</keyword>
<dbReference type="Pfam" id="PF08282">
    <property type="entry name" value="Hydrolase_3"/>
    <property type="match status" value="1"/>
</dbReference>
<keyword evidence="7" id="KW-0547">Nucleotide-binding</keyword>
<keyword evidence="13" id="KW-0406">Ion transport</keyword>
<dbReference type="InterPro" id="IPR023298">
    <property type="entry name" value="ATPase_P-typ_TM_dom_sf"/>
</dbReference>
<feature type="transmembrane region" description="Helical" evidence="16">
    <location>
        <begin position="686"/>
        <end position="707"/>
    </location>
</feature>
<feature type="region of interest" description="Disordered" evidence="15">
    <location>
        <begin position="158"/>
        <end position="179"/>
    </location>
</feature>
<dbReference type="Pfam" id="PF13246">
    <property type="entry name" value="Cation_ATPase"/>
    <property type="match status" value="1"/>
</dbReference>
<dbReference type="EMBL" id="AP023321">
    <property type="protein sequence ID" value="BCI60211.1"/>
    <property type="molecule type" value="Genomic_DNA"/>
</dbReference>
<dbReference type="SUPFAM" id="SSF56784">
    <property type="entry name" value="HAD-like"/>
    <property type="match status" value="1"/>
</dbReference>
<keyword evidence="4" id="KW-0109">Calcium transport</keyword>
<feature type="transmembrane region" description="Helical" evidence="16">
    <location>
        <begin position="719"/>
        <end position="739"/>
    </location>
</feature>
<dbReference type="PANTHER" id="PTHR24093">
    <property type="entry name" value="CATION TRANSPORTING ATPASE"/>
    <property type="match status" value="1"/>
</dbReference>
<dbReference type="PRINTS" id="PR00119">
    <property type="entry name" value="CATATPASE"/>
</dbReference>
<evidence type="ECO:0000313" key="19">
    <source>
        <dbReference type="Proteomes" id="UP000593890"/>
    </source>
</evidence>
<keyword evidence="10" id="KW-0460">Magnesium</keyword>
<dbReference type="InterPro" id="IPR006068">
    <property type="entry name" value="ATPase_P-typ_cation-transptr_C"/>
</dbReference>
<dbReference type="SFLD" id="SFLDS00003">
    <property type="entry name" value="Haloacid_Dehalogenase"/>
    <property type="match status" value="1"/>
</dbReference>
<dbReference type="InterPro" id="IPR059000">
    <property type="entry name" value="ATPase_P-type_domA"/>
</dbReference>
<dbReference type="InterPro" id="IPR036412">
    <property type="entry name" value="HAD-like_sf"/>
</dbReference>
<dbReference type="Proteomes" id="UP000593890">
    <property type="component" value="Chromosome"/>
</dbReference>
<keyword evidence="5 16" id="KW-0812">Transmembrane</keyword>
<proteinExistence type="predicted"/>
<dbReference type="SMART" id="SM00831">
    <property type="entry name" value="Cation_ATPase_N"/>
    <property type="match status" value="1"/>
</dbReference>
<name>A0A7I8D0B3_9FIRM</name>
<dbReference type="PROSITE" id="PS00154">
    <property type="entry name" value="ATPASE_E1_E2"/>
    <property type="match status" value="1"/>
</dbReference>
<evidence type="ECO:0000256" key="3">
    <source>
        <dbReference type="ARBA" id="ARBA00022448"/>
    </source>
</evidence>
<dbReference type="InterPro" id="IPR023299">
    <property type="entry name" value="ATPase_P-typ_cyto_dom_N"/>
</dbReference>
<dbReference type="KEGG" id="sman:C12CBH8_08500"/>
<feature type="transmembrane region" description="Helical" evidence="16">
    <location>
        <begin position="863"/>
        <end position="880"/>
    </location>
</feature>
<evidence type="ECO:0000259" key="17">
    <source>
        <dbReference type="SMART" id="SM00831"/>
    </source>
</evidence>
<keyword evidence="9" id="KW-0067">ATP-binding</keyword>
<reference evidence="19" key="1">
    <citation type="submission" date="2020-07" db="EMBL/GenBank/DDBJ databases">
        <title>Complete genome sequencing of Clostridia bacterium strain 12CBH8.</title>
        <authorList>
            <person name="Sakamoto M."/>
            <person name="Murakami T."/>
            <person name="Mori H."/>
        </authorList>
    </citation>
    <scope>NUCLEOTIDE SEQUENCE [LARGE SCALE GENOMIC DNA]</scope>
    <source>
        <strain evidence="19">12CBH8</strain>
    </source>
</reference>
<dbReference type="InterPro" id="IPR004014">
    <property type="entry name" value="ATPase_P-typ_cation-transptr_N"/>
</dbReference>
<keyword evidence="19" id="KW-1185">Reference proteome</keyword>
<dbReference type="PRINTS" id="PR00120">
    <property type="entry name" value="HATPASE"/>
</dbReference>
<evidence type="ECO:0000256" key="5">
    <source>
        <dbReference type="ARBA" id="ARBA00022692"/>
    </source>
</evidence>
<dbReference type="InterPro" id="IPR001757">
    <property type="entry name" value="P_typ_ATPase"/>
</dbReference>
<dbReference type="NCBIfam" id="TIGR01494">
    <property type="entry name" value="ATPase_P-type"/>
    <property type="match status" value="1"/>
</dbReference>
<dbReference type="NCBIfam" id="TIGR01517">
    <property type="entry name" value="ATPase-IIB_Ca"/>
    <property type="match status" value="1"/>
</dbReference>
<accession>A0A7I8D0B3</accession>
<dbReference type="EC" id="7.2.2.10" evidence="2"/>
<dbReference type="Pfam" id="PF00122">
    <property type="entry name" value="E1-E2_ATPase"/>
    <property type="match status" value="1"/>
</dbReference>
<dbReference type="SFLD" id="SFLDF00027">
    <property type="entry name" value="p-type_atpase"/>
    <property type="match status" value="1"/>
</dbReference>
<dbReference type="InterPro" id="IPR008250">
    <property type="entry name" value="ATPase_P-typ_transduc_dom_A_sf"/>
</dbReference>
<dbReference type="PANTHER" id="PTHR24093:SF477">
    <property type="entry name" value="CALCIUM-TRANSPORTING ATPASE"/>
    <property type="match status" value="1"/>
</dbReference>
<dbReference type="GO" id="GO:0005524">
    <property type="term" value="F:ATP binding"/>
    <property type="evidence" value="ECO:0007669"/>
    <property type="project" value="UniProtKB-KW"/>
</dbReference>
<feature type="domain" description="Cation-transporting P-type ATPase N-terminal" evidence="17">
    <location>
        <begin position="1"/>
        <end position="66"/>
    </location>
</feature>
<feature type="transmembrane region" description="Helical" evidence="16">
    <location>
        <begin position="285"/>
        <end position="312"/>
    </location>
</feature>
<evidence type="ECO:0000256" key="11">
    <source>
        <dbReference type="ARBA" id="ARBA00022967"/>
    </source>
</evidence>
<dbReference type="RefSeq" id="WP_215533631.1">
    <property type="nucleotide sequence ID" value="NZ_AP023321.1"/>
</dbReference>
<dbReference type="InterPro" id="IPR006408">
    <property type="entry name" value="P-type_ATPase_IIB"/>
</dbReference>
<dbReference type="GO" id="GO:0005886">
    <property type="term" value="C:plasma membrane"/>
    <property type="evidence" value="ECO:0007669"/>
    <property type="project" value="TreeGrafter"/>
</dbReference>
<feature type="transmembrane region" description="Helical" evidence="16">
    <location>
        <begin position="71"/>
        <end position="91"/>
    </location>
</feature>
<feature type="transmembrane region" description="Helical" evidence="16">
    <location>
        <begin position="42"/>
        <end position="65"/>
    </location>
</feature>
<evidence type="ECO:0000256" key="16">
    <source>
        <dbReference type="SAM" id="Phobius"/>
    </source>
</evidence>
<evidence type="ECO:0000256" key="2">
    <source>
        <dbReference type="ARBA" id="ARBA00012790"/>
    </source>
</evidence>
<dbReference type="InterPro" id="IPR044492">
    <property type="entry name" value="P_typ_ATPase_HD_dom"/>
</dbReference>
<evidence type="ECO:0000256" key="10">
    <source>
        <dbReference type="ARBA" id="ARBA00022842"/>
    </source>
</evidence>
<dbReference type="Gene3D" id="3.40.50.1000">
    <property type="entry name" value="HAD superfamily/HAD-like"/>
    <property type="match status" value="1"/>
</dbReference>
<feature type="transmembrane region" description="Helical" evidence="16">
    <location>
        <begin position="831"/>
        <end position="851"/>
    </location>
</feature>
<evidence type="ECO:0000256" key="6">
    <source>
        <dbReference type="ARBA" id="ARBA00022723"/>
    </source>
</evidence>
<dbReference type="Gene3D" id="3.40.1110.10">
    <property type="entry name" value="Calcium-transporting ATPase, cytoplasmic domain N"/>
    <property type="match status" value="1"/>
</dbReference>
<dbReference type="SUPFAM" id="SSF81660">
    <property type="entry name" value="Metal cation-transporting ATPase, ATP-binding domain N"/>
    <property type="match status" value="1"/>
</dbReference>
<dbReference type="InterPro" id="IPR023214">
    <property type="entry name" value="HAD_sf"/>
</dbReference>
<evidence type="ECO:0000256" key="14">
    <source>
        <dbReference type="ARBA" id="ARBA00023136"/>
    </source>
</evidence>
<evidence type="ECO:0000256" key="7">
    <source>
        <dbReference type="ARBA" id="ARBA00022741"/>
    </source>
</evidence>
<dbReference type="SUPFAM" id="SSF81653">
    <property type="entry name" value="Calcium ATPase, transduction domain A"/>
    <property type="match status" value="1"/>
</dbReference>
<dbReference type="AlphaFoldDB" id="A0A7I8D0B3"/>
<gene>
    <name evidence="18" type="primary">pacL2</name>
    <name evidence="18" type="ORF">C12CBH8_08500</name>
</gene>
<sequence length="894" mass="98438">MKMIKNVEEHHGLSSAQVEQSRTKYGSNQLTRTKKNSFFKQYLANFGDPIIKILLVALAVNLLFMFDHFDWFETAGVAVAIFLATFVSTLSEHGSESAFEKLQQEASSIQCRVKRANGVRKLPLGEVVVGDLVLLGAGERVPADGILVSGEVSVDQSSLNGESKEAHKAPSGNDHSAAKGHDFMQKNRLFRGSVVCSGEGMLLVQQVGVKTFYGSMAMEVQEDTRESPLKFKLRSLAKTISRFGYVAAAFVALAFLFNCIVLDNGFDPARISAYCQNLPVLISQIIQAVTLAITVVVVAVPEGLPMMITVVLSSNMKRMLKDHVLVRKLVGIETSGSLNILFTDKTGTLTKGKLQVKTFVSGQNQVYTSARSLRKQKELWELVEMSCFFNTSSTVGQEGRRRAAIGGNATDRALLEYVIPHLSTTRTVTREEFIPFNSRDKFSACRVSGKQNLWLVKGAFEKILPQCTSCYDAKGQRQPFRMSPDLQRTVREMSGNAVRILALAISDTPIRAGQPFPNLALLGLIGIRDELKSEASTSIRQITGAGIQVVMMTGDSRETATAIALEAGLLRPGQTDAVLDSHELNKMTDEQIRRLLPRLRVVARAVPADKSRLVRAAQELGLVAGMTGDGVNDAPALKKADVGFAMGSGTEVAKEASDIVILDDNLSSIAKAILYGRTIFKSIRKFIIFQLTVNLCAVCVSVIGPFIGIDTPVTVIQMLWINIIMDTLAGLAFAGEAPLPEYLHEPPKRRDEHIINRYMVSQILFTGLYTVLLCLAFLKAPFFRETFHYDSQPIFFLTAFFGLFIFAGIFNSFNARTPRLHLLSHITQNKAFLFIMAMAAGVQLLLIYYGGTLFRTVPLTLQGLKWVLLLSSTVIPIDLIRKLILRLNHRKGNI</sequence>
<feature type="region of interest" description="Disordered" evidence="15">
    <location>
        <begin position="1"/>
        <end position="26"/>
    </location>
</feature>
<evidence type="ECO:0000256" key="1">
    <source>
        <dbReference type="ARBA" id="ARBA00004141"/>
    </source>
</evidence>
<evidence type="ECO:0000256" key="9">
    <source>
        <dbReference type="ARBA" id="ARBA00022840"/>
    </source>
</evidence>
<evidence type="ECO:0000256" key="12">
    <source>
        <dbReference type="ARBA" id="ARBA00022989"/>
    </source>
</evidence>
<feature type="compositionally biased region" description="Basic and acidic residues" evidence="15">
    <location>
        <begin position="1"/>
        <end position="12"/>
    </location>
</feature>
<evidence type="ECO:0000256" key="15">
    <source>
        <dbReference type="SAM" id="MobiDB-lite"/>
    </source>
</evidence>
<dbReference type="Pfam" id="PF00689">
    <property type="entry name" value="Cation_ATPase_C"/>
    <property type="match status" value="1"/>
</dbReference>
<comment type="subcellular location">
    <subcellularLocation>
        <location evidence="1">Membrane</location>
        <topology evidence="1">Multi-pass membrane protein</topology>
    </subcellularLocation>
</comment>
<dbReference type="GO" id="GO:0046872">
    <property type="term" value="F:metal ion binding"/>
    <property type="evidence" value="ECO:0007669"/>
    <property type="project" value="UniProtKB-KW"/>
</dbReference>
<dbReference type="GO" id="GO:0016887">
    <property type="term" value="F:ATP hydrolysis activity"/>
    <property type="evidence" value="ECO:0007669"/>
    <property type="project" value="InterPro"/>
</dbReference>
<keyword evidence="11" id="KW-1278">Translocase</keyword>
<keyword evidence="3" id="KW-0813">Transport</keyword>
<dbReference type="Gene3D" id="1.20.1110.10">
    <property type="entry name" value="Calcium-transporting ATPase, transmembrane domain"/>
    <property type="match status" value="1"/>
</dbReference>
<dbReference type="GO" id="GO:0005388">
    <property type="term" value="F:P-type calcium transporter activity"/>
    <property type="evidence" value="ECO:0007669"/>
    <property type="project" value="UniProtKB-EC"/>
</dbReference>
<feature type="transmembrane region" description="Helical" evidence="16">
    <location>
        <begin position="243"/>
        <end position="265"/>
    </location>
</feature>
<dbReference type="InterPro" id="IPR018303">
    <property type="entry name" value="ATPase_P-typ_P_site"/>
</dbReference>
<keyword evidence="6" id="KW-0479">Metal-binding</keyword>
<evidence type="ECO:0000256" key="13">
    <source>
        <dbReference type="ARBA" id="ARBA00023065"/>
    </source>
</evidence>
<evidence type="ECO:0000256" key="8">
    <source>
        <dbReference type="ARBA" id="ARBA00022837"/>
    </source>
</evidence>
<dbReference type="Pfam" id="PF00690">
    <property type="entry name" value="Cation_ATPase_N"/>
    <property type="match status" value="1"/>
</dbReference>
<feature type="compositionally biased region" description="Polar residues" evidence="15">
    <location>
        <begin position="14"/>
        <end position="26"/>
    </location>
</feature>
<keyword evidence="8" id="KW-0106">Calcium</keyword>
<dbReference type="SUPFAM" id="SSF81665">
    <property type="entry name" value="Calcium ATPase, transmembrane domain M"/>
    <property type="match status" value="1"/>
</dbReference>
<evidence type="ECO:0000256" key="4">
    <source>
        <dbReference type="ARBA" id="ARBA00022568"/>
    </source>
</evidence>
<protein>
    <recommendedName>
        <fullName evidence="2">P-type Ca(2+) transporter</fullName>
        <ecNumber evidence="2">7.2.2.10</ecNumber>
    </recommendedName>
</protein>